<dbReference type="Pfam" id="PF15982">
    <property type="entry name" value="TMEM135_C_rich"/>
    <property type="match status" value="1"/>
</dbReference>
<feature type="domain" description="Transmembrane protein 135 N-terminal" evidence="8">
    <location>
        <begin position="380"/>
        <end position="500"/>
    </location>
</feature>
<accession>A0A2P5CKJ0</accession>
<evidence type="ECO:0000256" key="5">
    <source>
        <dbReference type="ARBA" id="ARBA00023136"/>
    </source>
</evidence>
<dbReference type="EMBL" id="JXTB01000120">
    <property type="protein sequence ID" value="PON61548.1"/>
    <property type="molecule type" value="Genomic_DNA"/>
</dbReference>
<keyword evidence="10" id="KW-1185">Reference proteome</keyword>
<dbReference type="InterPro" id="IPR026749">
    <property type="entry name" value="Tmem135"/>
</dbReference>
<evidence type="ECO:0000256" key="4">
    <source>
        <dbReference type="ARBA" id="ARBA00022989"/>
    </source>
</evidence>
<comment type="similarity">
    <text evidence="2">Belongs to the TMEM135 family.</text>
</comment>
<evidence type="ECO:0000313" key="9">
    <source>
        <dbReference type="EMBL" id="PON61548.1"/>
    </source>
</evidence>
<proteinExistence type="inferred from homology"/>
<dbReference type="OrthoDB" id="291792at2759"/>
<evidence type="ECO:0000256" key="2">
    <source>
        <dbReference type="ARBA" id="ARBA00008924"/>
    </source>
</evidence>
<evidence type="ECO:0000256" key="7">
    <source>
        <dbReference type="SAM" id="Phobius"/>
    </source>
</evidence>
<feature type="transmembrane region" description="Helical" evidence="7">
    <location>
        <begin position="162"/>
        <end position="179"/>
    </location>
</feature>
<feature type="region of interest" description="Disordered" evidence="6">
    <location>
        <begin position="1"/>
        <end position="46"/>
    </location>
</feature>
<reference evidence="10" key="1">
    <citation type="submission" date="2016-06" db="EMBL/GenBank/DDBJ databases">
        <title>Parallel loss of symbiosis genes in relatives of nitrogen-fixing non-legume Parasponia.</title>
        <authorList>
            <person name="Van Velzen R."/>
            <person name="Holmer R."/>
            <person name="Bu F."/>
            <person name="Rutten L."/>
            <person name="Van Zeijl A."/>
            <person name="Liu W."/>
            <person name="Santuari L."/>
            <person name="Cao Q."/>
            <person name="Sharma T."/>
            <person name="Shen D."/>
            <person name="Roswanjaya Y."/>
            <person name="Wardhani T."/>
            <person name="Kalhor M.S."/>
            <person name="Jansen J."/>
            <person name="Van den Hoogen J."/>
            <person name="Gungor B."/>
            <person name="Hartog M."/>
            <person name="Hontelez J."/>
            <person name="Verver J."/>
            <person name="Yang W.-C."/>
            <person name="Schijlen E."/>
            <person name="Repin R."/>
            <person name="Schilthuizen M."/>
            <person name="Schranz E."/>
            <person name="Heidstra R."/>
            <person name="Miyata K."/>
            <person name="Fedorova E."/>
            <person name="Kohlen W."/>
            <person name="Bisseling T."/>
            <person name="Smit S."/>
            <person name="Geurts R."/>
        </authorList>
    </citation>
    <scope>NUCLEOTIDE SEQUENCE [LARGE SCALE GENOMIC DNA]</scope>
    <source>
        <strain evidence="10">cv. WU1-14</strain>
    </source>
</reference>
<sequence>MSPSCAGAGKNGYAAGANRDASGDGNSTHCDRSGRSPPSSSVVYHSDSLPLKDSDLEKLRRIAVASAKGFIIGVGLKGGLALFSILARLRRRKALASLRKEGVITNSEAIVTALKETLRYGLFLGTFAGTFASVDEIIGSLGGHRRHAPLHLLILWLDLYNVYKILIMIMSLIWSSLLYRTAKWRALLAGAIAGPSMLLTGLDTQHTSLAVYILMRAAVLASRCGIKSKRFGRYCKPLTWAHGDIFLMCLSSSQILYVLMMVSSVCFVFVFGLIVNVHNGLWALHGIFRSSVSGISEFIFKIRQLPCHYGRESLPPSYKSFLNKHGGKDTAILKAVKEIASGVPFSNLEAVEKYYRTVGMDVKLDPDMKVPCSIVHGNQSCGSHVLSFLIQAYKRALPVYLPVYLIPALIVHRKGLLKRPCTILGKGLLGTARSSLFLSVYCSSAWMWTCILFRIFKRCNIPMVAMGTFPTGLALAIEKKSRRIEISLYCLARAIESFFTCMAEAGYLPQSKNFKRADVVVFSVSTAIIMHCYAQEREVFRSKYLNVLDWVFGVPPPPCETPRCKRLLGTELGTHFGYQDTV</sequence>
<name>A0A2P5CKJ0_PARAD</name>
<dbReference type="Proteomes" id="UP000237105">
    <property type="component" value="Unassembled WGS sequence"/>
</dbReference>
<feature type="compositionally biased region" description="Low complexity" evidence="6">
    <location>
        <begin position="1"/>
        <end position="18"/>
    </location>
</feature>
<comment type="caution">
    <text evidence="9">The sequence shown here is derived from an EMBL/GenBank/DDBJ whole genome shotgun (WGS) entry which is preliminary data.</text>
</comment>
<evidence type="ECO:0000256" key="1">
    <source>
        <dbReference type="ARBA" id="ARBA00004127"/>
    </source>
</evidence>
<dbReference type="AlphaFoldDB" id="A0A2P5CKJ0"/>
<evidence type="ECO:0000259" key="8">
    <source>
        <dbReference type="Pfam" id="PF15982"/>
    </source>
</evidence>
<evidence type="ECO:0000256" key="6">
    <source>
        <dbReference type="SAM" id="MobiDB-lite"/>
    </source>
</evidence>
<keyword evidence="4 7" id="KW-1133">Transmembrane helix</keyword>
<evidence type="ECO:0000313" key="10">
    <source>
        <dbReference type="Proteomes" id="UP000237105"/>
    </source>
</evidence>
<dbReference type="PANTHER" id="PTHR12459">
    <property type="entry name" value="TRANSMEMBRANE PROTEIN 135-RELATED"/>
    <property type="match status" value="1"/>
</dbReference>
<feature type="transmembrane region" description="Helical" evidence="7">
    <location>
        <begin position="120"/>
        <end position="142"/>
    </location>
</feature>
<protein>
    <submittedName>
        <fullName evidence="9">Transmembrane protein</fullName>
    </submittedName>
</protein>
<evidence type="ECO:0000256" key="3">
    <source>
        <dbReference type="ARBA" id="ARBA00022692"/>
    </source>
</evidence>
<keyword evidence="5 7" id="KW-0472">Membrane</keyword>
<dbReference type="InterPro" id="IPR031926">
    <property type="entry name" value="TMEM135_N"/>
</dbReference>
<keyword evidence="3 7" id="KW-0812">Transmembrane</keyword>
<comment type="subcellular location">
    <subcellularLocation>
        <location evidence="1">Endomembrane system</location>
        <topology evidence="1">Multi-pass membrane protein</topology>
    </subcellularLocation>
</comment>
<dbReference type="GO" id="GO:0012505">
    <property type="term" value="C:endomembrane system"/>
    <property type="evidence" value="ECO:0007669"/>
    <property type="project" value="UniProtKB-SubCell"/>
</dbReference>
<gene>
    <name evidence="9" type="ORF">PanWU01x14_144640</name>
</gene>
<dbReference type="PANTHER" id="PTHR12459:SF15">
    <property type="entry name" value="TRANSMEMBRANE PROTEIN 135"/>
    <property type="match status" value="1"/>
</dbReference>
<feature type="transmembrane region" description="Helical" evidence="7">
    <location>
        <begin position="255"/>
        <end position="275"/>
    </location>
</feature>
<feature type="transmembrane region" description="Helical" evidence="7">
    <location>
        <begin position="69"/>
        <end position="89"/>
    </location>
</feature>
<organism evidence="9 10">
    <name type="scientific">Parasponia andersonii</name>
    <name type="common">Sponia andersonii</name>
    <dbReference type="NCBI Taxonomy" id="3476"/>
    <lineage>
        <taxon>Eukaryota</taxon>
        <taxon>Viridiplantae</taxon>
        <taxon>Streptophyta</taxon>
        <taxon>Embryophyta</taxon>
        <taxon>Tracheophyta</taxon>
        <taxon>Spermatophyta</taxon>
        <taxon>Magnoliopsida</taxon>
        <taxon>eudicotyledons</taxon>
        <taxon>Gunneridae</taxon>
        <taxon>Pentapetalae</taxon>
        <taxon>rosids</taxon>
        <taxon>fabids</taxon>
        <taxon>Rosales</taxon>
        <taxon>Cannabaceae</taxon>
        <taxon>Parasponia</taxon>
    </lineage>
</organism>